<organism evidence="2 3">
    <name type="scientific">Sphingobacterium corticis</name>
    <dbReference type="NCBI Taxonomy" id="1812823"/>
    <lineage>
        <taxon>Bacteria</taxon>
        <taxon>Pseudomonadati</taxon>
        <taxon>Bacteroidota</taxon>
        <taxon>Sphingobacteriia</taxon>
        <taxon>Sphingobacteriales</taxon>
        <taxon>Sphingobacteriaceae</taxon>
        <taxon>Sphingobacterium</taxon>
    </lineage>
</organism>
<reference evidence="3" key="1">
    <citation type="journal article" date="2019" name="Int. J. Syst. Evol. Microbiol.">
        <title>The Global Catalogue of Microorganisms (GCM) 10K type strain sequencing project: providing services to taxonomists for standard genome sequencing and annotation.</title>
        <authorList>
            <consortium name="The Broad Institute Genomics Platform"/>
            <consortium name="The Broad Institute Genome Sequencing Center for Infectious Disease"/>
            <person name="Wu L."/>
            <person name="Ma J."/>
        </authorList>
    </citation>
    <scope>NUCLEOTIDE SEQUENCE [LARGE SCALE GENOMIC DNA]</scope>
    <source>
        <strain evidence="3">KCTC 42248</strain>
    </source>
</reference>
<sequence length="127" mass="14408">MKIKSKKIIWFGAALVILLGYFIWDGYTQPSIKDLPGGFEEVAFVRNEQNKGAIVRIYAVTVQDPHAADYEACADLFPTNDYGSVTKVYFFDKSAAYPTELTLEEPHFDTQKFASLRIVKRYGAKEN</sequence>
<keyword evidence="3" id="KW-1185">Reference proteome</keyword>
<feature type="transmembrane region" description="Helical" evidence="1">
    <location>
        <begin position="7"/>
        <end position="24"/>
    </location>
</feature>
<keyword evidence="1" id="KW-1133">Transmembrane helix</keyword>
<protein>
    <submittedName>
        <fullName evidence="2">Uncharacterized protein</fullName>
    </submittedName>
</protein>
<dbReference type="RefSeq" id="WP_380869258.1">
    <property type="nucleotide sequence ID" value="NZ_JBHUMA010000006.1"/>
</dbReference>
<dbReference type="EMBL" id="JBHUMA010000006">
    <property type="protein sequence ID" value="MFD2599132.1"/>
    <property type="molecule type" value="Genomic_DNA"/>
</dbReference>
<comment type="caution">
    <text evidence="2">The sequence shown here is derived from an EMBL/GenBank/DDBJ whole genome shotgun (WGS) entry which is preliminary data.</text>
</comment>
<keyword evidence="1" id="KW-0812">Transmembrane</keyword>
<evidence type="ECO:0000256" key="1">
    <source>
        <dbReference type="SAM" id="Phobius"/>
    </source>
</evidence>
<name>A0ABW5NLK4_9SPHI</name>
<keyword evidence="1" id="KW-0472">Membrane</keyword>
<proteinExistence type="predicted"/>
<evidence type="ECO:0000313" key="2">
    <source>
        <dbReference type="EMBL" id="MFD2599132.1"/>
    </source>
</evidence>
<accession>A0ABW5NLK4</accession>
<gene>
    <name evidence="2" type="ORF">ACFSQ3_09215</name>
</gene>
<evidence type="ECO:0000313" key="3">
    <source>
        <dbReference type="Proteomes" id="UP001597393"/>
    </source>
</evidence>
<dbReference type="Proteomes" id="UP001597393">
    <property type="component" value="Unassembled WGS sequence"/>
</dbReference>